<feature type="non-terminal residue" evidence="2">
    <location>
        <position position="1"/>
    </location>
</feature>
<comment type="caution">
    <text evidence="2">The sequence shown here is derived from an EMBL/GenBank/DDBJ whole genome shotgun (WGS) entry which is preliminary data.</text>
</comment>
<sequence length="95" mass="10596">MRDYDEITAFLGEWGPFQRVIFFLLSLSIIPNGFTALSIVFVGDTPTHTCLIPQSANISAEWRNVSIPVEEINGETQYSKCWSGTLSVKMNGKPL</sequence>
<reference evidence="2" key="1">
    <citation type="journal article" date="2021" name="Cell">
        <title>Tracing the genetic footprints of vertebrate landing in non-teleost ray-finned fishes.</title>
        <authorList>
            <person name="Bi X."/>
            <person name="Wang K."/>
            <person name="Yang L."/>
            <person name="Pan H."/>
            <person name="Jiang H."/>
            <person name="Wei Q."/>
            <person name="Fang M."/>
            <person name="Yu H."/>
            <person name="Zhu C."/>
            <person name="Cai Y."/>
            <person name="He Y."/>
            <person name="Gan X."/>
            <person name="Zeng H."/>
            <person name="Yu D."/>
            <person name="Zhu Y."/>
            <person name="Jiang H."/>
            <person name="Qiu Q."/>
            <person name="Yang H."/>
            <person name="Zhang Y.E."/>
            <person name="Wang W."/>
            <person name="Zhu M."/>
            <person name="He S."/>
            <person name="Zhang G."/>
        </authorList>
    </citation>
    <scope>NUCLEOTIDE SEQUENCE</scope>
    <source>
        <strain evidence="2">Allg_001</strain>
    </source>
</reference>
<feature type="non-terminal residue" evidence="2">
    <location>
        <position position="95"/>
    </location>
</feature>
<evidence type="ECO:0000256" key="1">
    <source>
        <dbReference type="SAM" id="Phobius"/>
    </source>
</evidence>
<proteinExistence type="predicted"/>
<keyword evidence="3" id="KW-1185">Reference proteome</keyword>
<evidence type="ECO:0000313" key="2">
    <source>
        <dbReference type="EMBL" id="MBN3315429.1"/>
    </source>
</evidence>
<gene>
    <name evidence="2" type="primary">Slc22a5_2</name>
    <name evidence="2" type="ORF">GTO95_0001351</name>
</gene>
<organism evidence="2 3">
    <name type="scientific">Atractosteus spatula</name>
    <name type="common">Alligator gar</name>
    <name type="synonym">Lepisosteus spatula</name>
    <dbReference type="NCBI Taxonomy" id="7917"/>
    <lineage>
        <taxon>Eukaryota</taxon>
        <taxon>Metazoa</taxon>
        <taxon>Chordata</taxon>
        <taxon>Craniata</taxon>
        <taxon>Vertebrata</taxon>
        <taxon>Euteleostomi</taxon>
        <taxon>Actinopterygii</taxon>
        <taxon>Neopterygii</taxon>
        <taxon>Holostei</taxon>
        <taxon>Semionotiformes</taxon>
        <taxon>Lepisosteidae</taxon>
        <taxon>Atractosteus</taxon>
    </lineage>
</organism>
<accession>A0A8J7NNV6</accession>
<keyword evidence="1" id="KW-1133">Transmembrane helix</keyword>
<name>A0A8J7NNV6_ATRSP</name>
<dbReference type="EMBL" id="JAAWVO010021078">
    <property type="protein sequence ID" value="MBN3315429.1"/>
    <property type="molecule type" value="Genomic_DNA"/>
</dbReference>
<dbReference type="AlphaFoldDB" id="A0A8J7NNV6"/>
<evidence type="ECO:0000313" key="3">
    <source>
        <dbReference type="Proteomes" id="UP000736164"/>
    </source>
</evidence>
<keyword evidence="1" id="KW-0812">Transmembrane</keyword>
<protein>
    <submittedName>
        <fullName evidence="2">S22A5 protein</fullName>
    </submittedName>
</protein>
<feature type="transmembrane region" description="Helical" evidence="1">
    <location>
        <begin position="20"/>
        <end position="42"/>
    </location>
</feature>
<keyword evidence="1" id="KW-0472">Membrane</keyword>
<dbReference type="Proteomes" id="UP000736164">
    <property type="component" value="Unassembled WGS sequence"/>
</dbReference>